<dbReference type="RefSeq" id="WP_268051473.1">
    <property type="nucleotide sequence ID" value="NZ_JAPQES010000007.1"/>
</dbReference>
<feature type="transmembrane region" description="Helical" evidence="1">
    <location>
        <begin position="134"/>
        <end position="151"/>
    </location>
</feature>
<feature type="transmembrane region" description="Helical" evidence="1">
    <location>
        <begin position="29"/>
        <end position="49"/>
    </location>
</feature>
<dbReference type="Proteomes" id="UP001079657">
    <property type="component" value="Unassembled WGS sequence"/>
</dbReference>
<feature type="transmembrane region" description="Helical" evidence="1">
    <location>
        <begin position="171"/>
        <end position="188"/>
    </location>
</feature>
<name>A0ABT4CVL3_9CLOT</name>
<evidence type="ECO:0000313" key="2">
    <source>
        <dbReference type="EMBL" id="MCY6372478.1"/>
    </source>
</evidence>
<keyword evidence="3" id="KW-1185">Reference proteome</keyword>
<gene>
    <name evidence="2" type="ORF">OXH55_17760</name>
</gene>
<comment type="caution">
    <text evidence="2">The sequence shown here is derived from an EMBL/GenBank/DDBJ whole genome shotgun (WGS) entry which is preliminary data.</text>
</comment>
<proteinExistence type="predicted"/>
<keyword evidence="1" id="KW-1133">Transmembrane helix</keyword>
<protein>
    <submittedName>
        <fullName evidence="2">Uncharacterized protein</fullName>
    </submittedName>
</protein>
<keyword evidence="1" id="KW-0472">Membrane</keyword>
<organism evidence="2 3">
    <name type="scientific">Clostridium ganghwense</name>
    <dbReference type="NCBI Taxonomy" id="312089"/>
    <lineage>
        <taxon>Bacteria</taxon>
        <taxon>Bacillati</taxon>
        <taxon>Bacillota</taxon>
        <taxon>Clostridia</taxon>
        <taxon>Eubacteriales</taxon>
        <taxon>Clostridiaceae</taxon>
        <taxon>Clostridium</taxon>
    </lineage>
</organism>
<keyword evidence="1" id="KW-0812">Transmembrane</keyword>
<evidence type="ECO:0000313" key="3">
    <source>
        <dbReference type="Proteomes" id="UP001079657"/>
    </source>
</evidence>
<sequence length="241" mass="28716">MNNLEIENIYKYYNKELSNFRLMSKQDKIVQMSLVTLLGIYLIFGLISVLTKESFLFWIALLSYIIAIIIVVKWRRKSKSKNNYKISLFAYLHVKKREKFICYLKKQGIKTLKQKEVLCDLLDDKAKEHKVDNLWFIGVIGALSIPVWNWFVNEEFKNANIINITLWKNFLIIITFALAIVILIRFVINKSILKVLNIRSSRYKEMVKVLKEDLLLNEYNRSSSISKRKYKREKLKINMYL</sequence>
<feature type="transmembrane region" description="Helical" evidence="1">
    <location>
        <begin position="55"/>
        <end position="74"/>
    </location>
</feature>
<accession>A0ABT4CVL3</accession>
<evidence type="ECO:0000256" key="1">
    <source>
        <dbReference type="SAM" id="Phobius"/>
    </source>
</evidence>
<reference evidence="2" key="1">
    <citation type="submission" date="2022-12" db="EMBL/GenBank/DDBJ databases">
        <authorList>
            <person name="Wang J."/>
        </authorList>
    </citation>
    <scope>NUCLEOTIDE SEQUENCE</scope>
    <source>
        <strain evidence="2">HY-42-06</strain>
    </source>
</reference>
<dbReference type="EMBL" id="JAPQES010000007">
    <property type="protein sequence ID" value="MCY6372478.1"/>
    <property type="molecule type" value="Genomic_DNA"/>
</dbReference>